<organism evidence="1 2">
    <name type="scientific">Thermobacillus composti (strain DSM 18247 / JCM 13945 / KWC4)</name>
    <dbReference type="NCBI Taxonomy" id="717605"/>
    <lineage>
        <taxon>Bacteria</taxon>
        <taxon>Bacillati</taxon>
        <taxon>Bacillota</taxon>
        <taxon>Bacilli</taxon>
        <taxon>Bacillales</taxon>
        <taxon>Paenibacillaceae</taxon>
        <taxon>Thermobacillus</taxon>
    </lineage>
</organism>
<keyword evidence="2" id="KW-1185">Reference proteome</keyword>
<dbReference type="RefSeq" id="WP_015253861.1">
    <property type="nucleotide sequence ID" value="NC_019897.1"/>
</dbReference>
<reference evidence="2" key="1">
    <citation type="submission" date="2012-01" db="EMBL/GenBank/DDBJ databases">
        <title>Complete sequence of chromosome of Thermobacillus composti KWC4.</title>
        <authorList>
            <person name="Lucas S."/>
            <person name="Han J."/>
            <person name="Lapidus A."/>
            <person name="Cheng J.-F."/>
            <person name="Goodwin L."/>
            <person name="Pitluck S."/>
            <person name="Peters L."/>
            <person name="Ovchinnikova G."/>
            <person name="Teshima H."/>
            <person name="Detter J.C."/>
            <person name="Han C."/>
            <person name="Tapia R."/>
            <person name="Land M."/>
            <person name="Hauser L."/>
            <person name="Kyrpides N."/>
            <person name="Ivanova N."/>
            <person name="Pagani I."/>
            <person name="Anderson I."/>
            <person name="Woyke T."/>
        </authorList>
    </citation>
    <scope>NUCLEOTIDE SEQUENCE [LARGE SCALE GENOMIC DNA]</scope>
    <source>
        <strain evidence="2">DSM 18247 / JCM 13945 / KWC4</strain>
    </source>
</reference>
<accession>L0E9Y2</accession>
<dbReference type="Proteomes" id="UP000010795">
    <property type="component" value="Chromosome"/>
</dbReference>
<protein>
    <submittedName>
        <fullName evidence="1">Uncharacterized protein</fullName>
    </submittedName>
</protein>
<name>L0E9Y2_THECK</name>
<evidence type="ECO:0000313" key="1">
    <source>
        <dbReference type="EMBL" id="AGA57103.1"/>
    </source>
</evidence>
<dbReference type="KEGG" id="tco:Theco_0910"/>
<gene>
    <name evidence="1" type="ordered locus">Theco_0910</name>
</gene>
<dbReference type="OrthoDB" id="2611533at2"/>
<dbReference type="EMBL" id="CP003255">
    <property type="protein sequence ID" value="AGA57103.1"/>
    <property type="molecule type" value="Genomic_DNA"/>
</dbReference>
<dbReference type="AlphaFoldDB" id="L0E9Y2"/>
<proteinExistence type="predicted"/>
<sequence length="116" mass="13115">MNTLPAPRVSGLREIEFSLRQLQDHVAMLNGAGKQQLEKAIADFIESVKYSDPVKPDSIAGQDLMLLEELRNLNEIAASMIRIGGQDHELGPIIDQIQQLRQKWELRNERLLALKS</sequence>
<evidence type="ECO:0000313" key="2">
    <source>
        <dbReference type="Proteomes" id="UP000010795"/>
    </source>
</evidence>
<dbReference type="HOGENOM" id="CLU_2095725_0_0_9"/>
<dbReference type="STRING" id="717605.Theco_0910"/>